<gene>
    <name evidence="6" type="ORF">CEJ42_10920</name>
</gene>
<dbReference type="Pfam" id="PF00126">
    <property type="entry name" value="HTH_1"/>
    <property type="match status" value="1"/>
</dbReference>
<comment type="similarity">
    <text evidence="1">Belongs to the LysR transcriptional regulatory family.</text>
</comment>
<dbReference type="AlphaFoldDB" id="A0A246WSG0"/>
<dbReference type="InterPro" id="IPR005119">
    <property type="entry name" value="LysR_subst-bd"/>
</dbReference>
<name>A0A246WSG0_9BURK</name>
<dbReference type="EMBL" id="NJGU01000005">
    <property type="protein sequence ID" value="OWY29348.1"/>
    <property type="molecule type" value="Genomic_DNA"/>
</dbReference>
<evidence type="ECO:0000256" key="3">
    <source>
        <dbReference type="ARBA" id="ARBA00023125"/>
    </source>
</evidence>
<keyword evidence="4" id="KW-0804">Transcription</keyword>
<protein>
    <submittedName>
        <fullName evidence="6">LysR family transcriptional regulator</fullName>
    </submittedName>
</protein>
<organism evidence="6 7">
    <name type="scientific">Herbaspirillum robiniae</name>
    <dbReference type="NCBI Taxonomy" id="2014887"/>
    <lineage>
        <taxon>Bacteria</taxon>
        <taxon>Pseudomonadati</taxon>
        <taxon>Pseudomonadota</taxon>
        <taxon>Betaproteobacteria</taxon>
        <taxon>Burkholderiales</taxon>
        <taxon>Oxalobacteraceae</taxon>
        <taxon>Herbaspirillum</taxon>
    </lineage>
</organism>
<keyword evidence="2" id="KW-0805">Transcription regulation</keyword>
<dbReference type="PANTHER" id="PTHR30579">
    <property type="entry name" value="TRANSCRIPTIONAL REGULATOR"/>
    <property type="match status" value="1"/>
</dbReference>
<dbReference type="SUPFAM" id="SSF53850">
    <property type="entry name" value="Periplasmic binding protein-like II"/>
    <property type="match status" value="1"/>
</dbReference>
<evidence type="ECO:0000259" key="5">
    <source>
        <dbReference type="PROSITE" id="PS50931"/>
    </source>
</evidence>
<reference evidence="6 7" key="1">
    <citation type="submission" date="2017-06" db="EMBL/GenBank/DDBJ databases">
        <title>Herbaspirillum phytohormonus sp. nov., isolated from the root nodule of Robinia pseudoacacia in lead-zinc mine.</title>
        <authorList>
            <person name="Fan M."/>
            <person name="Lin Y."/>
        </authorList>
    </citation>
    <scope>NUCLEOTIDE SEQUENCE [LARGE SCALE GENOMIC DNA]</scope>
    <source>
        <strain evidence="6 7">HZ10</strain>
    </source>
</reference>
<proteinExistence type="inferred from homology"/>
<dbReference type="InterPro" id="IPR000847">
    <property type="entry name" value="LysR_HTH_N"/>
</dbReference>
<dbReference type="InterPro" id="IPR050176">
    <property type="entry name" value="LTTR"/>
</dbReference>
<evidence type="ECO:0000313" key="7">
    <source>
        <dbReference type="Proteomes" id="UP000197596"/>
    </source>
</evidence>
<dbReference type="PROSITE" id="PS50931">
    <property type="entry name" value="HTH_LYSR"/>
    <property type="match status" value="1"/>
</dbReference>
<dbReference type="Gene3D" id="3.40.190.290">
    <property type="match status" value="1"/>
</dbReference>
<dbReference type="Pfam" id="PF03466">
    <property type="entry name" value="LysR_substrate"/>
    <property type="match status" value="1"/>
</dbReference>
<dbReference type="GO" id="GO:0003677">
    <property type="term" value="F:DNA binding"/>
    <property type="evidence" value="ECO:0007669"/>
    <property type="project" value="UniProtKB-KW"/>
</dbReference>
<evidence type="ECO:0000256" key="1">
    <source>
        <dbReference type="ARBA" id="ARBA00009437"/>
    </source>
</evidence>
<dbReference type="PANTHER" id="PTHR30579:SF3">
    <property type="entry name" value="TRANSCRIPTIONAL REGULATORY PROTEIN"/>
    <property type="match status" value="1"/>
</dbReference>
<feature type="domain" description="HTH lysR-type" evidence="5">
    <location>
        <begin position="27"/>
        <end position="83"/>
    </location>
</feature>
<accession>A0A246WSG0</accession>
<dbReference type="Proteomes" id="UP000197596">
    <property type="component" value="Unassembled WGS sequence"/>
</dbReference>
<dbReference type="SUPFAM" id="SSF46785">
    <property type="entry name" value="Winged helix' DNA-binding domain"/>
    <property type="match status" value="1"/>
</dbReference>
<dbReference type="GO" id="GO:0003700">
    <property type="term" value="F:DNA-binding transcription factor activity"/>
    <property type="evidence" value="ECO:0007669"/>
    <property type="project" value="InterPro"/>
</dbReference>
<sequence length="306" mass="33504">MKKSSVPSASPVAPAATTPAALAAQADWEALRTFAAFIDAGSFSGAARALEVTHATVSRRLQMLEQSMRAPLFTRRADDVELTRLGETVLAAARAMQEQTRQLARTLAGDDLRLEGKLRIACTDALGALFLAPRLPALLRRWPDLDVEFAMGHQNVSLARREADLAIRFARPQDGELIARPLGKLAYYLCGTAEVVAAWRAERRSTPFVGYDDGVPDIPETLWHAAHAAGNPVRLRSSSLVAQCMAARAGVGMALLPRYLLAPELAPAEPQPQLERELWAVFHRDLKAVPRLRVVLEWLEDCCKDL</sequence>
<keyword evidence="3" id="KW-0238">DNA-binding</keyword>
<dbReference type="Gene3D" id="1.10.10.10">
    <property type="entry name" value="Winged helix-like DNA-binding domain superfamily/Winged helix DNA-binding domain"/>
    <property type="match status" value="1"/>
</dbReference>
<comment type="caution">
    <text evidence="6">The sequence shown here is derived from an EMBL/GenBank/DDBJ whole genome shotgun (WGS) entry which is preliminary data.</text>
</comment>
<evidence type="ECO:0000313" key="6">
    <source>
        <dbReference type="EMBL" id="OWY29348.1"/>
    </source>
</evidence>
<dbReference type="RefSeq" id="WP_088751072.1">
    <property type="nucleotide sequence ID" value="NZ_NJGU01000005.1"/>
</dbReference>
<dbReference type="InterPro" id="IPR036390">
    <property type="entry name" value="WH_DNA-bd_sf"/>
</dbReference>
<evidence type="ECO:0000256" key="4">
    <source>
        <dbReference type="ARBA" id="ARBA00023163"/>
    </source>
</evidence>
<dbReference type="InterPro" id="IPR036388">
    <property type="entry name" value="WH-like_DNA-bd_sf"/>
</dbReference>
<evidence type="ECO:0000256" key="2">
    <source>
        <dbReference type="ARBA" id="ARBA00023015"/>
    </source>
</evidence>